<keyword evidence="5" id="KW-1185">Reference proteome</keyword>
<dbReference type="PRINTS" id="PR00080">
    <property type="entry name" value="SDRFAMILY"/>
</dbReference>
<organism evidence="4 5">
    <name type="scientific">Catenuloplanes niger</name>
    <dbReference type="NCBI Taxonomy" id="587534"/>
    <lineage>
        <taxon>Bacteria</taxon>
        <taxon>Bacillati</taxon>
        <taxon>Actinomycetota</taxon>
        <taxon>Actinomycetes</taxon>
        <taxon>Micromonosporales</taxon>
        <taxon>Micromonosporaceae</taxon>
        <taxon>Catenuloplanes</taxon>
    </lineage>
</organism>
<comment type="caution">
    <text evidence="4">The sequence shown here is derived from an EMBL/GenBank/DDBJ whole genome shotgun (WGS) entry which is preliminary data.</text>
</comment>
<dbReference type="GO" id="GO:0047512">
    <property type="term" value="F:(S,S)-butanediol dehydrogenase activity"/>
    <property type="evidence" value="ECO:0007669"/>
    <property type="project" value="UniProtKB-EC"/>
</dbReference>
<sequence>MAEKRFLDRVALVTGGGSGMGAAIALRLAAEGATTVIAGRDPEKLSRVAERAPEGSTVIPRSVDVGDEPAVVALVDDMIERFGRLDVLVNCAGVTDIGLFADLDAKTWRDTFAVNADGLFHAARAAIPHLKATRGSIVNIGSSNALRNNYGQVAYGASKSAAENLSASIAIECGADGVRANTVHPGVIFPTGMTGQMADHPGLLESYAAHIPMRRAGTPEEIAAVVAFLASPEAGYINGASIVVDGGLNQVMHLPAVVPVSAATPDHGGRRA</sequence>
<dbReference type="InterPro" id="IPR036291">
    <property type="entry name" value="NAD(P)-bd_dom_sf"/>
</dbReference>
<dbReference type="EMBL" id="JAVDYC010000001">
    <property type="protein sequence ID" value="MDR7320646.1"/>
    <property type="molecule type" value="Genomic_DNA"/>
</dbReference>
<dbReference type="SMART" id="SM00822">
    <property type="entry name" value="PKS_KR"/>
    <property type="match status" value="1"/>
</dbReference>
<gene>
    <name evidence="4" type="ORF">J2S44_000896</name>
</gene>
<feature type="domain" description="Ketoreductase" evidence="3">
    <location>
        <begin position="9"/>
        <end position="181"/>
    </location>
</feature>
<dbReference type="GO" id="GO:0052588">
    <property type="term" value="F:diacetyl reductase ((S)-acetoin forming) (NAD+) activity"/>
    <property type="evidence" value="ECO:0007669"/>
    <property type="project" value="UniProtKB-EC"/>
</dbReference>
<dbReference type="PANTHER" id="PTHR42760">
    <property type="entry name" value="SHORT-CHAIN DEHYDROGENASES/REDUCTASES FAMILY MEMBER"/>
    <property type="match status" value="1"/>
</dbReference>
<comment type="similarity">
    <text evidence="1">Belongs to the short-chain dehydrogenases/reductases (SDR) family.</text>
</comment>
<dbReference type="NCBIfam" id="NF005559">
    <property type="entry name" value="PRK07231.1"/>
    <property type="match status" value="1"/>
</dbReference>
<proteinExistence type="inferred from homology"/>
<dbReference type="GO" id="GO:0030497">
    <property type="term" value="P:fatty acid elongation"/>
    <property type="evidence" value="ECO:0007669"/>
    <property type="project" value="TreeGrafter"/>
</dbReference>
<evidence type="ECO:0000259" key="3">
    <source>
        <dbReference type="SMART" id="SM00822"/>
    </source>
</evidence>
<evidence type="ECO:0000313" key="5">
    <source>
        <dbReference type="Proteomes" id="UP001183629"/>
    </source>
</evidence>
<dbReference type="Gene3D" id="3.40.50.720">
    <property type="entry name" value="NAD(P)-binding Rossmann-like Domain"/>
    <property type="match status" value="1"/>
</dbReference>
<dbReference type="SUPFAM" id="SSF51735">
    <property type="entry name" value="NAD(P)-binding Rossmann-fold domains"/>
    <property type="match status" value="1"/>
</dbReference>
<dbReference type="PROSITE" id="PS00061">
    <property type="entry name" value="ADH_SHORT"/>
    <property type="match status" value="1"/>
</dbReference>
<accession>A0AAE3ZL18</accession>
<dbReference type="PANTHER" id="PTHR42760:SF40">
    <property type="entry name" value="3-OXOACYL-[ACYL-CARRIER-PROTEIN] REDUCTASE, CHLOROPLASTIC"/>
    <property type="match status" value="1"/>
</dbReference>
<dbReference type="EC" id="1.1.1.-" evidence="4"/>
<evidence type="ECO:0000313" key="4">
    <source>
        <dbReference type="EMBL" id="MDR7320646.1"/>
    </source>
</evidence>
<dbReference type="EC" id="1.1.1.76" evidence="4"/>
<dbReference type="FunFam" id="3.40.50.720:FF:000084">
    <property type="entry name" value="Short-chain dehydrogenase reductase"/>
    <property type="match status" value="1"/>
</dbReference>
<protein>
    <submittedName>
        <fullName evidence="4">Meso-butanediol dehydrogenase/(S,S)-butanediol dehydrogenase/diacetyl reductase</fullName>
        <ecNumber evidence="4">1.1.1.-</ecNumber>
        <ecNumber evidence="4">1.1.1.304</ecNumber>
        <ecNumber evidence="4">1.1.1.76</ecNumber>
    </submittedName>
</protein>
<dbReference type="InterPro" id="IPR020904">
    <property type="entry name" value="Sc_DH/Rdtase_CS"/>
</dbReference>
<reference evidence="4 5" key="1">
    <citation type="submission" date="2023-07" db="EMBL/GenBank/DDBJ databases">
        <title>Sequencing the genomes of 1000 actinobacteria strains.</title>
        <authorList>
            <person name="Klenk H.-P."/>
        </authorList>
    </citation>
    <scope>NUCLEOTIDE SEQUENCE [LARGE SCALE GENOMIC DNA]</scope>
    <source>
        <strain evidence="4 5">DSM 44711</strain>
    </source>
</reference>
<dbReference type="InterPro" id="IPR002347">
    <property type="entry name" value="SDR_fam"/>
</dbReference>
<dbReference type="Pfam" id="PF13561">
    <property type="entry name" value="adh_short_C2"/>
    <property type="match status" value="1"/>
</dbReference>
<keyword evidence="2 4" id="KW-0560">Oxidoreductase</keyword>
<dbReference type="AlphaFoldDB" id="A0AAE3ZL18"/>
<dbReference type="InterPro" id="IPR057326">
    <property type="entry name" value="KR_dom"/>
</dbReference>
<dbReference type="CDD" id="cd05233">
    <property type="entry name" value="SDR_c"/>
    <property type="match status" value="1"/>
</dbReference>
<dbReference type="Proteomes" id="UP001183629">
    <property type="component" value="Unassembled WGS sequence"/>
</dbReference>
<name>A0AAE3ZL18_9ACTN</name>
<evidence type="ECO:0000256" key="1">
    <source>
        <dbReference type="ARBA" id="ARBA00006484"/>
    </source>
</evidence>
<dbReference type="PRINTS" id="PR00081">
    <property type="entry name" value="GDHRDH"/>
</dbReference>
<dbReference type="RefSeq" id="WP_310409237.1">
    <property type="nucleotide sequence ID" value="NZ_JAVDYC010000001.1"/>
</dbReference>
<dbReference type="EC" id="1.1.1.304" evidence="4"/>
<evidence type="ECO:0000256" key="2">
    <source>
        <dbReference type="ARBA" id="ARBA00023002"/>
    </source>
</evidence>